<protein>
    <submittedName>
        <fullName evidence="1">Uncharacterized protein</fullName>
    </submittedName>
</protein>
<reference evidence="1 2" key="1">
    <citation type="submission" date="2021-03" db="EMBL/GenBank/DDBJ databases">
        <title>Genomic Encyclopedia of Type Strains, Phase IV (KMG-IV): sequencing the most valuable type-strain genomes for metagenomic binning, comparative biology and taxonomic classification.</title>
        <authorList>
            <person name="Goeker M."/>
        </authorList>
    </citation>
    <scope>NUCLEOTIDE SEQUENCE [LARGE SCALE GENOMIC DNA]</scope>
    <source>
        <strain evidence="1 2">DSM 24004</strain>
    </source>
</reference>
<evidence type="ECO:0000313" key="2">
    <source>
        <dbReference type="Proteomes" id="UP001519342"/>
    </source>
</evidence>
<evidence type="ECO:0000313" key="1">
    <source>
        <dbReference type="EMBL" id="MBP1925862.1"/>
    </source>
</evidence>
<dbReference type="Proteomes" id="UP001519342">
    <property type="component" value="Unassembled WGS sequence"/>
</dbReference>
<accession>A0ABS4GDZ0</accession>
<gene>
    <name evidence="1" type="ORF">J2Z76_001723</name>
</gene>
<keyword evidence="2" id="KW-1185">Reference proteome</keyword>
<name>A0ABS4GDZ0_9FIRM</name>
<comment type="caution">
    <text evidence="1">The sequence shown here is derived from an EMBL/GenBank/DDBJ whole genome shotgun (WGS) entry which is preliminary data.</text>
</comment>
<organism evidence="1 2">
    <name type="scientific">Sedimentibacter acidaminivorans</name>
    <dbReference type="NCBI Taxonomy" id="913099"/>
    <lineage>
        <taxon>Bacteria</taxon>
        <taxon>Bacillati</taxon>
        <taxon>Bacillota</taxon>
        <taxon>Tissierellia</taxon>
        <taxon>Sedimentibacter</taxon>
    </lineage>
</organism>
<dbReference type="EMBL" id="JAGGKS010000004">
    <property type="protein sequence ID" value="MBP1925862.1"/>
    <property type="molecule type" value="Genomic_DNA"/>
</dbReference>
<sequence length="150" mass="17834">MTLLRNNNIVVAFKKELVRQFYAMRKFIIERQSKEWFETRKHSKSTRMTESDTIKRFIEYARSQGSEHPNNYYRLYSTLVNKTVGISKRDEATIVQLNNLTLVESIIFHTIEEEISKGIHYKKIYDDCKKKIEVFKSLVFVQNNSLKISS</sequence>
<proteinExistence type="predicted"/>